<sequence>MPTQLPVPPPSLSYKTEAAYPKKKEPRGMFATTMLWLRPKFLVPKSSGVADTAMEEMAPVHTPSTAVLT</sequence>
<accession>A0A5K1ABY5</accession>
<dbReference type="AlphaFoldDB" id="A0A5K1ABY5"/>
<reference evidence="1" key="1">
    <citation type="submission" date="2019-09" db="EMBL/GenBank/DDBJ databases">
        <authorList>
            <person name="Zhang L."/>
        </authorList>
    </citation>
    <scope>NUCLEOTIDE SEQUENCE</scope>
</reference>
<evidence type="ECO:0000313" key="1">
    <source>
        <dbReference type="EMBL" id="VVV99651.1"/>
    </source>
</evidence>
<organism evidence="1">
    <name type="scientific">Nymphaea colorata</name>
    <name type="common">pocket water lily</name>
    <dbReference type="NCBI Taxonomy" id="210225"/>
    <lineage>
        <taxon>Eukaryota</taxon>
        <taxon>Viridiplantae</taxon>
        <taxon>Streptophyta</taxon>
        <taxon>Embryophyta</taxon>
        <taxon>Tracheophyta</taxon>
        <taxon>Spermatophyta</taxon>
        <taxon>Magnoliopsida</taxon>
        <taxon>Nymphaeales</taxon>
        <taxon>Nymphaeaceae</taxon>
        <taxon>Nymphaea</taxon>
    </lineage>
</organism>
<dbReference type="Gramene" id="NC2G0287950.1">
    <property type="protein sequence ID" value="NC2G0287950.1:cds"/>
    <property type="gene ID" value="NC2G0287950"/>
</dbReference>
<name>A0A5K1ABY5_9MAGN</name>
<protein>
    <submittedName>
        <fullName evidence="1">Uncharacterized protein</fullName>
    </submittedName>
</protein>
<dbReference type="EMBL" id="LR721780">
    <property type="protein sequence ID" value="VVV99651.1"/>
    <property type="molecule type" value="Genomic_DNA"/>
</dbReference>
<proteinExistence type="predicted"/>
<gene>
    <name evidence="1" type="ORF">NYM_LOCUS14117</name>
</gene>